<keyword evidence="5" id="KW-0732">Signal</keyword>
<dbReference type="GO" id="GO:0016787">
    <property type="term" value="F:hydrolase activity"/>
    <property type="evidence" value="ECO:0007669"/>
    <property type="project" value="UniProtKB-KW"/>
</dbReference>
<dbReference type="EMBL" id="CP108090">
    <property type="protein sequence ID" value="WUQ17671.1"/>
    <property type="molecule type" value="Genomic_DNA"/>
</dbReference>
<feature type="region of interest" description="Disordered" evidence="4">
    <location>
        <begin position="386"/>
        <end position="407"/>
    </location>
</feature>
<organism evidence="6 7">
    <name type="scientific">Streptomyces virginiae</name>
    <name type="common">Streptomyces cinnamonensis</name>
    <dbReference type="NCBI Taxonomy" id="1961"/>
    <lineage>
        <taxon>Bacteria</taxon>
        <taxon>Bacillati</taxon>
        <taxon>Actinomycetota</taxon>
        <taxon>Actinomycetes</taxon>
        <taxon>Kitasatosporales</taxon>
        <taxon>Streptomycetaceae</taxon>
        <taxon>Streptomyces</taxon>
    </lineage>
</organism>
<reference evidence="6" key="1">
    <citation type="submission" date="2022-10" db="EMBL/GenBank/DDBJ databases">
        <title>The complete genomes of actinobacterial strains from the NBC collection.</title>
        <authorList>
            <person name="Joergensen T.S."/>
            <person name="Alvarez Arevalo M."/>
            <person name="Sterndorff E.B."/>
            <person name="Faurdal D."/>
            <person name="Vuksanovic O."/>
            <person name="Mourched A.-S."/>
            <person name="Charusanti P."/>
            <person name="Shaw S."/>
            <person name="Blin K."/>
            <person name="Weber T."/>
        </authorList>
    </citation>
    <scope>NUCLEOTIDE SEQUENCE</scope>
    <source>
        <strain evidence="6">NBC_00248</strain>
    </source>
</reference>
<evidence type="ECO:0000256" key="5">
    <source>
        <dbReference type="SAM" id="SignalP"/>
    </source>
</evidence>
<dbReference type="Pfam" id="PF03403">
    <property type="entry name" value="PAF-AH_p_II"/>
    <property type="match status" value="2"/>
</dbReference>
<name>A0ABZ1TQI5_STRVG</name>
<evidence type="ECO:0000313" key="6">
    <source>
        <dbReference type="EMBL" id="WUQ17671.1"/>
    </source>
</evidence>
<dbReference type="PANTHER" id="PTHR10272">
    <property type="entry name" value="PLATELET-ACTIVATING FACTOR ACETYLHYDROLASE"/>
    <property type="match status" value="1"/>
</dbReference>
<feature type="chain" id="PRO_5045073525" evidence="5">
    <location>
        <begin position="42"/>
        <end position="407"/>
    </location>
</feature>
<dbReference type="Gene3D" id="3.40.50.1820">
    <property type="entry name" value="alpha/beta hydrolase"/>
    <property type="match status" value="1"/>
</dbReference>
<evidence type="ECO:0000256" key="3">
    <source>
        <dbReference type="ARBA" id="ARBA00023098"/>
    </source>
</evidence>
<proteinExistence type="predicted"/>
<sequence length="407" mass="43504">MTSMKSTKPMTSTTSRTAAASVALLALLLPLPLATAGTSFAADTSVAVAGPPAAGPESHRTTVELPRPTGRFAVGREDLHLVDRSRTDPWAGSGPRELMVTMRYPARHDTGRTTHYLTSEEARLLLVDRGLDQVIPVETLTGTRTHDRTGARPVAGRYPLIVLSPGFTTHRSTLTALAEDLASRGYVVASVDHAYESVGTAFPGGRVLTCLACEKVTDEAGYRTVGETRARDVSFLLDRLTGRNPVWRHAGLIDKSRIAMAGHSIGGASTAAAMAADHRIRAGINMDGGFSTPVPAAGLGGRPFMLLGAQQRGPGGNASWDRDWPLLDGWKRWITFADSGHFTFTDFPAIGEQLGLPDDEAPLPGARSVELTRRYVTAFFEQHLGGRPQPVLDGPSSDAPEVRFHTP</sequence>
<evidence type="ECO:0000256" key="1">
    <source>
        <dbReference type="ARBA" id="ARBA00022801"/>
    </source>
</evidence>
<keyword evidence="2" id="KW-0442">Lipid degradation</keyword>
<dbReference type="Proteomes" id="UP001432039">
    <property type="component" value="Chromosome"/>
</dbReference>
<keyword evidence="1 6" id="KW-0378">Hydrolase</keyword>
<evidence type="ECO:0000256" key="2">
    <source>
        <dbReference type="ARBA" id="ARBA00022963"/>
    </source>
</evidence>
<feature type="signal peptide" evidence="5">
    <location>
        <begin position="1"/>
        <end position="41"/>
    </location>
</feature>
<accession>A0ABZ1TQI5</accession>
<dbReference type="InterPro" id="IPR029058">
    <property type="entry name" value="AB_hydrolase_fold"/>
</dbReference>
<evidence type="ECO:0000256" key="4">
    <source>
        <dbReference type="SAM" id="MobiDB-lite"/>
    </source>
</evidence>
<dbReference type="RefSeq" id="WP_406117277.1">
    <property type="nucleotide sequence ID" value="NZ_CP108090.1"/>
</dbReference>
<evidence type="ECO:0000313" key="7">
    <source>
        <dbReference type="Proteomes" id="UP001432039"/>
    </source>
</evidence>
<keyword evidence="7" id="KW-1185">Reference proteome</keyword>
<dbReference type="PANTHER" id="PTHR10272:SF0">
    <property type="entry name" value="PLATELET-ACTIVATING FACTOR ACETYLHYDROLASE"/>
    <property type="match status" value="1"/>
</dbReference>
<protein>
    <submittedName>
        <fullName evidence="6">Alpha/beta hydrolase</fullName>
    </submittedName>
</protein>
<gene>
    <name evidence="6" type="ORF">OG517_03050</name>
</gene>
<keyword evidence="3" id="KW-0443">Lipid metabolism</keyword>
<dbReference type="SUPFAM" id="SSF53474">
    <property type="entry name" value="alpha/beta-Hydrolases"/>
    <property type="match status" value="1"/>
</dbReference>
<feature type="region of interest" description="Disordered" evidence="4">
    <location>
        <begin position="50"/>
        <end position="72"/>
    </location>
</feature>